<dbReference type="Gene3D" id="3.30.565.10">
    <property type="entry name" value="Histidine kinase-like ATPase, C-terminal domain"/>
    <property type="match status" value="1"/>
</dbReference>
<gene>
    <name evidence="3" type="ORF">LZ495_05125</name>
</gene>
<keyword evidence="1" id="KW-0723">Serine/threonine-protein kinase</keyword>
<feature type="domain" description="Histidine kinase/HSP90-like ATPase" evidence="2">
    <location>
        <begin position="26"/>
        <end position="115"/>
    </location>
</feature>
<dbReference type="SUPFAM" id="SSF55874">
    <property type="entry name" value="ATPase domain of HSP90 chaperone/DNA topoisomerase II/histidine kinase"/>
    <property type="match status" value="1"/>
</dbReference>
<dbReference type="EMBL" id="JAKFHA010000002">
    <property type="protein sequence ID" value="MCF2526605.1"/>
    <property type="molecule type" value="Genomic_DNA"/>
</dbReference>
<keyword evidence="3" id="KW-0067">ATP-binding</keyword>
<keyword evidence="1" id="KW-0808">Transferase</keyword>
<dbReference type="Pfam" id="PF13581">
    <property type="entry name" value="HATPase_c_2"/>
    <property type="match status" value="1"/>
</dbReference>
<keyword evidence="4" id="KW-1185">Reference proteome</keyword>
<evidence type="ECO:0000259" key="2">
    <source>
        <dbReference type="Pfam" id="PF13581"/>
    </source>
</evidence>
<accession>A0AA41TYW3</accession>
<keyword evidence="3" id="KW-0547">Nucleotide-binding</keyword>
<dbReference type="PANTHER" id="PTHR35526">
    <property type="entry name" value="ANTI-SIGMA-F FACTOR RSBW-RELATED"/>
    <property type="match status" value="1"/>
</dbReference>
<dbReference type="InterPro" id="IPR050267">
    <property type="entry name" value="Anti-sigma-factor_SerPK"/>
</dbReference>
<organism evidence="3 4">
    <name type="scientific">Yinghuangia soli</name>
    <dbReference type="NCBI Taxonomy" id="2908204"/>
    <lineage>
        <taxon>Bacteria</taxon>
        <taxon>Bacillati</taxon>
        <taxon>Actinomycetota</taxon>
        <taxon>Actinomycetes</taxon>
        <taxon>Kitasatosporales</taxon>
        <taxon>Streptomycetaceae</taxon>
        <taxon>Yinghuangia</taxon>
    </lineage>
</organism>
<sequence>MHHPQQLKEAPEEGWFLQLPGAPESIAVAREFTRKILHSCPNVDAIALVVSELTTNAVLHSRSGQGGTFRLWLLPLNQGIAVFVYDDGPPTGTTFDRGDVEDFGRGLQIVEHFATAWGSAGDTPGRHATWADMPWNTSHDTDSTSAV</sequence>
<dbReference type="GO" id="GO:0005524">
    <property type="term" value="F:ATP binding"/>
    <property type="evidence" value="ECO:0007669"/>
    <property type="project" value="UniProtKB-KW"/>
</dbReference>
<dbReference type="AlphaFoldDB" id="A0AA41TYW3"/>
<evidence type="ECO:0000313" key="4">
    <source>
        <dbReference type="Proteomes" id="UP001165378"/>
    </source>
</evidence>
<dbReference type="GO" id="GO:0004674">
    <property type="term" value="F:protein serine/threonine kinase activity"/>
    <property type="evidence" value="ECO:0007669"/>
    <property type="project" value="UniProtKB-KW"/>
</dbReference>
<dbReference type="Proteomes" id="UP001165378">
    <property type="component" value="Unassembled WGS sequence"/>
</dbReference>
<proteinExistence type="predicted"/>
<protein>
    <submittedName>
        <fullName evidence="3">ATP-binding protein</fullName>
    </submittedName>
</protein>
<dbReference type="CDD" id="cd16936">
    <property type="entry name" value="HATPase_RsbW-like"/>
    <property type="match status" value="1"/>
</dbReference>
<evidence type="ECO:0000256" key="1">
    <source>
        <dbReference type="ARBA" id="ARBA00022527"/>
    </source>
</evidence>
<evidence type="ECO:0000313" key="3">
    <source>
        <dbReference type="EMBL" id="MCF2526605.1"/>
    </source>
</evidence>
<dbReference type="PANTHER" id="PTHR35526:SF3">
    <property type="entry name" value="ANTI-SIGMA-F FACTOR RSBW"/>
    <property type="match status" value="1"/>
</dbReference>
<comment type="caution">
    <text evidence="3">The sequence shown here is derived from an EMBL/GenBank/DDBJ whole genome shotgun (WGS) entry which is preliminary data.</text>
</comment>
<dbReference type="RefSeq" id="WP_235050712.1">
    <property type="nucleotide sequence ID" value="NZ_JAKFHA010000002.1"/>
</dbReference>
<dbReference type="InterPro" id="IPR036890">
    <property type="entry name" value="HATPase_C_sf"/>
</dbReference>
<keyword evidence="1" id="KW-0418">Kinase</keyword>
<dbReference type="InterPro" id="IPR003594">
    <property type="entry name" value="HATPase_dom"/>
</dbReference>
<name>A0AA41TYW3_9ACTN</name>
<reference evidence="3" key="1">
    <citation type="submission" date="2022-01" db="EMBL/GenBank/DDBJ databases">
        <title>Genome-Based Taxonomic Classification of the Phylum Actinobacteria.</title>
        <authorList>
            <person name="Gao Y."/>
        </authorList>
    </citation>
    <scope>NUCLEOTIDE SEQUENCE</scope>
    <source>
        <strain evidence="3">KLBMP 8922</strain>
    </source>
</reference>